<dbReference type="EMBL" id="LSRX01000050">
    <property type="protein sequence ID" value="OLQ11986.1"/>
    <property type="molecule type" value="Genomic_DNA"/>
</dbReference>
<dbReference type="AlphaFoldDB" id="A0A1Q9EX25"/>
<dbReference type="Proteomes" id="UP000186817">
    <property type="component" value="Unassembled WGS sequence"/>
</dbReference>
<protein>
    <submittedName>
        <fullName evidence="1">Uncharacterized protein</fullName>
    </submittedName>
</protein>
<name>A0A1Q9EX25_SYMMI</name>
<proteinExistence type="predicted"/>
<reference evidence="1 2" key="1">
    <citation type="submission" date="2016-02" db="EMBL/GenBank/DDBJ databases">
        <title>Genome analysis of coral dinoflagellate symbionts highlights evolutionary adaptations to a symbiotic lifestyle.</title>
        <authorList>
            <person name="Aranda M."/>
            <person name="Li Y."/>
            <person name="Liew Y.J."/>
            <person name="Baumgarten S."/>
            <person name="Simakov O."/>
            <person name="Wilson M."/>
            <person name="Piel J."/>
            <person name="Ashoor H."/>
            <person name="Bougouffa S."/>
            <person name="Bajic V.B."/>
            <person name="Ryu T."/>
            <person name="Ravasi T."/>
            <person name="Bayer T."/>
            <person name="Micklem G."/>
            <person name="Kim H."/>
            <person name="Bhak J."/>
            <person name="Lajeunesse T.C."/>
            <person name="Voolstra C.R."/>
        </authorList>
    </citation>
    <scope>NUCLEOTIDE SEQUENCE [LARGE SCALE GENOMIC DNA]</scope>
    <source>
        <strain evidence="1 2">CCMP2467</strain>
    </source>
</reference>
<gene>
    <name evidence="1" type="ORF">AK812_SmicGene4137</name>
</gene>
<keyword evidence="2" id="KW-1185">Reference proteome</keyword>
<evidence type="ECO:0000313" key="1">
    <source>
        <dbReference type="EMBL" id="OLQ11986.1"/>
    </source>
</evidence>
<sequence length="242" mass="26749">MGVDLVGMNATKVIGRVLGASAAAIQQWLYSVQGREVLRDPAPAVLDFWLGLLKSQGLHLPVVTAETEALVASGDYWSAAGVVSFASNGLVVFEFRMDFTPRWANPVWQVAGWDAADEYDQILVIAGEFAASVPAVNSTWDHVLPLPPAAARWHAFVGLCRYLVFMWEYGTMHPLTFGGGLLLVTFAQWWFRRQTGSGSPAGRWADWARFVELTVLLQGWYLVLRARVTRPFGVESRGEMGF</sequence>
<evidence type="ECO:0000313" key="2">
    <source>
        <dbReference type="Proteomes" id="UP000186817"/>
    </source>
</evidence>
<dbReference type="OrthoDB" id="437463at2759"/>
<organism evidence="1 2">
    <name type="scientific">Symbiodinium microadriaticum</name>
    <name type="common">Dinoflagellate</name>
    <name type="synonym">Zooxanthella microadriatica</name>
    <dbReference type="NCBI Taxonomy" id="2951"/>
    <lineage>
        <taxon>Eukaryota</taxon>
        <taxon>Sar</taxon>
        <taxon>Alveolata</taxon>
        <taxon>Dinophyceae</taxon>
        <taxon>Suessiales</taxon>
        <taxon>Symbiodiniaceae</taxon>
        <taxon>Symbiodinium</taxon>
    </lineage>
</organism>
<comment type="caution">
    <text evidence="1">The sequence shown here is derived from an EMBL/GenBank/DDBJ whole genome shotgun (WGS) entry which is preliminary data.</text>
</comment>
<accession>A0A1Q9EX25</accession>